<gene>
    <name evidence="15" type="ORF">FH972_026335</name>
</gene>
<evidence type="ECO:0000256" key="11">
    <source>
        <dbReference type="ARBA" id="ARBA00023136"/>
    </source>
</evidence>
<keyword evidence="4" id="KW-0723">Serine/threonine-protein kinase</keyword>
<evidence type="ECO:0000256" key="5">
    <source>
        <dbReference type="ARBA" id="ARBA00022679"/>
    </source>
</evidence>
<organism evidence="15 16">
    <name type="scientific">Carpinus fangiana</name>
    <dbReference type="NCBI Taxonomy" id="176857"/>
    <lineage>
        <taxon>Eukaryota</taxon>
        <taxon>Viridiplantae</taxon>
        <taxon>Streptophyta</taxon>
        <taxon>Embryophyta</taxon>
        <taxon>Tracheophyta</taxon>
        <taxon>Spermatophyta</taxon>
        <taxon>Magnoliopsida</taxon>
        <taxon>eudicotyledons</taxon>
        <taxon>Gunneridae</taxon>
        <taxon>Pentapetalae</taxon>
        <taxon>rosids</taxon>
        <taxon>fabids</taxon>
        <taxon>Fagales</taxon>
        <taxon>Betulaceae</taxon>
        <taxon>Carpinus</taxon>
    </lineage>
</organism>
<evidence type="ECO:0000256" key="8">
    <source>
        <dbReference type="ARBA" id="ARBA00022777"/>
    </source>
</evidence>
<comment type="catalytic activity">
    <reaction evidence="13">
        <text>L-seryl-[protein] + ATP = O-phospho-L-seryl-[protein] + ADP + H(+)</text>
        <dbReference type="Rhea" id="RHEA:17989"/>
        <dbReference type="Rhea" id="RHEA-COMP:9863"/>
        <dbReference type="Rhea" id="RHEA-COMP:11604"/>
        <dbReference type="ChEBI" id="CHEBI:15378"/>
        <dbReference type="ChEBI" id="CHEBI:29999"/>
        <dbReference type="ChEBI" id="CHEBI:30616"/>
        <dbReference type="ChEBI" id="CHEBI:83421"/>
        <dbReference type="ChEBI" id="CHEBI:456216"/>
        <dbReference type="EC" id="2.7.11.1"/>
    </reaction>
</comment>
<evidence type="ECO:0000256" key="4">
    <source>
        <dbReference type="ARBA" id="ARBA00022527"/>
    </source>
</evidence>
<dbReference type="GO" id="GO:0005524">
    <property type="term" value="F:ATP binding"/>
    <property type="evidence" value="ECO:0007669"/>
    <property type="project" value="UniProtKB-KW"/>
</dbReference>
<keyword evidence="16" id="KW-1185">Reference proteome</keyword>
<comment type="subcellular location">
    <subcellularLocation>
        <location evidence="1">Cell membrane</location>
        <topology evidence="1">Single-pass membrane protein</topology>
    </subcellularLocation>
</comment>
<dbReference type="Gene3D" id="3.30.200.20">
    <property type="entry name" value="Phosphorylase Kinase, domain 1"/>
    <property type="match status" value="1"/>
</dbReference>
<evidence type="ECO:0000313" key="16">
    <source>
        <dbReference type="Proteomes" id="UP000327013"/>
    </source>
</evidence>
<comment type="caution">
    <text evidence="15">The sequence shown here is derived from an EMBL/GenBank/DDBJ whole genome shotgun (WGS) entry which is preliminary data.</text>
</comment>
<evidence type="ECO:0000256" key="9">
    <source>
        <dbReference type="ARBA" id="ARBA00022840"/>
    </source>
</evidence>
<dbReference type="FunFam" id="3.30.200.20:FF:000015">
    <property type="entry name" value="Somatic embryogenesis receptor kinase 1"/>
    <property type="match status" value="1"/>
</dbReference>
<evidence type="ECO:0000256" key="2">
    <source>
        <dbReference type="ARBA" id="ARBA00012513"/>
    </source>
</evidence>
<sequence length="200" mass="22828">MQGHNQEPSTDLGDNFVEMQDLGDVNQFTLGELEVATNNFSIENFVANGYYATVFRGLLEDGTVVAIKKFNDINNFRGMDAFQREVEHIYRTRHQHILQLLGICATTTQRFLIYPYMSNGSLASRLAVACDLLQLWLQLQVKTCFQERNFGELLDPDLKPSYDQQELEKIADLALSCIEKLPTSRPKMINIVEVLSEMID</sequence>
<proteinExistence type="predicted"/>
<keyword evidence="9" id="KW-0067">ATP-binding</keyword>
<reference evidence="15 16" key="1">
    <citation type="submission" date="2019-06" db="EMBL/GenBank/DDBJ databases">
        <title>A chromosomal-level reference genome of Carpinus fangiana (Coryloideae, Betulaceae).</title>
        <authorList>
            <person name="Yang X."/>
            <person name="Wang Z."/>
            <person name="Zhang L."/>
            <person name="Hao G."/>
            <person name="Liu J."/>
            <person name="Yang Y."/>
        </authorList>
    </citation>
    <scope>NUCLEOTIDE SEQUENCE [LARGE SCALE GENOMIC DNA]</scope>
    <source>
        <strain evidence="15">Cfa_2016G</strain>
        <tissue evidence="15">Leaf</tissue>
    </source>
</reference>
<evidence type="ECO:0000256" key="3">
    <source>
        <dbReference type="ARBA" id="ARBA00022475"/>
    </source>
</evidence>
<dbReference type="InterPro" id="IPR001245">
    <property type="entry name" value="Ser-Thr/Tyr_kinase_cat_dom"/>
</dbReference>
<dbReference type="Proteomes" id="UP000327013">
    <property type="component" value="Unassembled WGS sequence"/>
</dbReference>
<dbReference type="Pfam" id="PF07714">
    <property type="entry name" value="PK_Tyr_Ser-Thr"/>
    <property type="match status" value="1"/>
</dbReference>
<dbReference type="EC" id="2.7.11.1" evidence="2"/>
<keyword evidence="6" id="KW-0812">Transmembrane</keyword>
<name>A0A5N6L3Q5_9ROSI</name>
<dbReference type="GO" id="GO:0005886">
    <property type="term" value="C:plasma membrane"/>
    <property type="evidence" value="ECO:0007669"/>
    <property type="project" value="UniProtKB-SubCell"/>
</dbReference>
<keyword evidence="7" id="KW-0547">Nucleotide-binding</keyword>
<evidence type="ECO:0000256" key="7">
    <source>
        <dbReference type="ARBA" id="ARBA00022741"/>
    </source>
</evidence>
<dbReference type="InterPro" id="IPR000719">
    <property type="entry name" value="Prot_kinase_dom"/>
</dbReference>
<comment type="catalytic activity">
    <reaction evidence="12">
        <text>L-threonyl-[protein] + ATP = O-phospho-L-threonyl-[protein] + ADP + H(+)</text>
        <dbReference type="Rhea" id="RHEA:46608"/>
        <dbReference type="Rhea" id="RHEA-COMP:11060"/>
        <dbReference type="Rhea" id="RHEA-COMP:11605"/>
        <dbReference type="ChEBI" id="CHEBI:15378"/>
        <dbReference type="ChEBI" id="CHEBI:30013"/>
        <dbReference type="ChEBI" id="CHEBI:30616"/>
        <dbReference type="ChEBI" id="CHEBI:61977"/>
        <dbReference type="ChEBI" id="CHEBI:456216"/>
        <dbReference type="EC" id="2.7.11.1"/>
    </reaction>
</comment>
<dbReference type="GO" id="GO:0004674">
    <property type="term" value="F:protein serine/threonine kinase activity"/>
    <property type="evidence" value="ECO:0007669"/>
    <property type="project" value="UniProtKB-KW"/>
</dbReference>
<evidence type="ECO:0000256" key="6">
    <source>
        <dbReference type="ARBA" id="ARBA00022692"/>
    </source>
</evidence>
<keyword evidence="8" id="KW-0418">Kinase</keyword>
<keyword evidence="11" id="KW-0472">Membrane</keyword>
<dbReference type="InterPro" id="IPR011009">
    <property type="entry name" value="Kinase-like_dom_sf"/>
</dbReference>
<accession>A0A5N6L3Q5</accession>
<dbReference type="PANTHER" id="PTHR47982">
    <property type="entry name" value="PROLINE-RICH RECEPTOR-LIKE PROTEIN KINASE PERK4"/>
    <property type="match status" value="1"/>
</dbReference>
<protein>
    <recommendedName>
        <fullName evidence="2">non-specific serine/threonine protein kinase</fullName>
        <ecNumber evidence="2">2.7.11.1</ecNumber>
    </recommendedName>
</protein>
<evidence type="ECO:0000256" key="13">
    <source>
        <dbReference type="ARBA" id="ARBA00048679"/>
    </source>
</evidence>
<dbReference type="SUPFAM" id="SSF56112">
    <property type="entry name" value="Protein kinase-like (PK-like)"/>
    <property type="match status" value="1"/>
</dbReference>
<keyword evidence="3" id="KW-1003">Cell membrane</keyword>
<keyword evidence="10" id="KW-1133">Transmembrane helix</keyword>
<evidence type="ECO:0000256" key="12">
    <source>
        <dbReference type="ARBA" id="ARBA00047899"/>
    </source>
</evidence>
<evidence type="ECO:0000313" key="15">
    <source>
        <dbReference type="EMBL" id="KAB8681456.1"/>
    </source>
</evidence>
<dbReference type="PROSITE" id="PS50011">
    <property type="entry name" value="PROTEIN_KINASE_DOM"/>
    <property type="match status" value="1"/>
</dbReference>
<dbReference type="EMBL" id="VIBQ01000086">
    <property type="protein sequence ID" value="KAB8681456.1"/>
    <property type="molecule type" value="Genomic_DNA"/>
</dbReference>
<keyword evidence="5" id="KW-0808">Transferase</keyword>
<dbReference type="AlphaFoldDB" id="A0A5N6L3Q5"/>
<evidence type="ECO:0000259" key="14">
    <source>
        <dbReference type="PROSITE" id="PS50011"/>
    </source>
</evidence>
<feature type="domain" description="Protein kinase" evidence="14">
    <location>
        <begin position="40"/>
        <end position="200"/>
    </location>
</feature>
<dbReference type="Gene3D" id="1.10.510.10">
    <property type="entry name" value="Transferase(Phosphotransferase) domain 1"/>
    <property type="match status" value="1"/>
</dbReference>
<evidence type="ECO:0000256" key="10">
    <source>
        <dbReference type="ARBA" id="ARBA00022989"/>
    </source>
</evidence>
<dbReference type="OrthoDB" id="1305788at2759"/>
<evidence type="ECO:0000256" key="1">
    <source>
        <dbReference type="ARBA" id="ARBA00004162"/>
    </source>
</evidence>
<dbReference type="InterPro" id="IPR047117">
    <property type="entry name" value="PERK1-13-like"/>
</dbReference>